<evidence type="ECO:0000313" key="2">
    <source>
        <dbReference type="Proteomes" id="UP001482620"/>
    </source>
</evidence>
<protein>
    <submittedName>
        <fullName evidence="1">Uncharacterized protein</fullName>
    </submittedName>
</protein>
<comment type="caution">
    <text evidence="1">The sequence shown here is derived from an EMBL/GenBank/DDBJ whole genome shotgun (WGS) entry which is preliminary data.</text>
</comment>
<name>A0ABV0UVE7_9TELE</name>
<gene>
    <name evidence="1" type="ORF">ILYODFUR_016852</name>
</gene>
<proteinExistence type="predicted"/>
<dbReference type="Proteomes" id="UP001482620">
    <property type="component" value="Unassembled WGS sequence"/>
</dbReference>
<reference evidence="1 2" key="1">
    <citation type="submission" date="2021-06" db="EMBL/GenBank/DDBJ databases">
        <authorList>
            <person name="Palmer J.M."/>
        </authorList>
    </citation>
    <scope>NUCLEOTIDE SEQUENCE [LARGE SCALE GENOMIC DNA]</scope>
    <source>
        <strain evidence="2">if_2019</strain>
        <tissue evidence="1">Muscle</tissue>
    </source>
</reference>
<sequence length="120" mass="14197">MLKAAKSVSHFTRHFNSRTQSDPDFKTSIQLKVNKVGNECYHKADCVFGIAFHVFCNKKVMRKSSLNKYKERRQLFQEKQHRAKAHRLKLQTEDHSLQLGVQLHKNRRSRKKLLNNLHIS</sequence>
<evidence type="ECO:0000313" key="1">
    <source>
        <dbReference type="EMBL" id="MEQ2248196.1"/>
    </source>
</evidence>
<accession>A0ABV0UVE7</accession>
<dbReference type="EMBL" id="JAHRIQ010082651">
    <property type="protein sequence ID" value="MEQ2248196.1"/>
    <property type="molecule type" value="Genomic_DNA"/>
</dbReference>
<organism evidence="1 2">
    <name type="scientific">Ilyodon furcidens</name>
    <name type="common">goldbreast splitfin</name>
    <dbReference type="NCBI Taxonomy" id="33524"/>
    <lineage>
        <taxon>Eukaryota</taxon>
        <taxon>Metazoa</taxon>
        <taxon>Chordata</taxon>
        <taxon>Craniata</taxon>
        <taxon>Vertebrata</taxon>
        <taxon>Euteleostomi</taxon>
        <taxon>Actinopterygii</taxon>
        <taxon>Neopterygii</taxon>
        <taxon>Teleostei</taxon>
        <taxon>Neoteleostei</taxon>
        <taxon>Acanthomorphata</taxon>
        <taxon>Ovalentaria</taxon>
        <taxon>Atherinomorphae</taxon>
        <taxon>Cyprinodontiformes</taxon>
        <taxon>Goodeidae</taxon>
        <taxon>Ilyodon</taxon>
    </lineage>
</organism>
<keyword evidence="2" id="KW-1185">Reference proteome</keyword>